<gene>
    <name evidence="1" type="ORF">Hgul01_03312</name>
</gene>
<name>A0ABP9X251_9CHLR</name>
<dbReference type="EMBL" id="BAABRU010000011">
    <property type="protein sequence ID" value="GAA5529502.1"/>
    <property type="molecule type" value="Genomic_DNA"/>
</dbReference>
<evidence type="ECO:0000313" key="1">
    <source>
        <dbReference type="EMBL" id="GAA5529502.1"/>
    </source>
</evidence>
<dbReference type="RefSeq" id="WP_345723117.1">
    <property type="nucleotide sequence ID" value="NZ_BAABRU010000011.1"/>
</dbReference>
<proteinExistence type="predicted"/>
<sequence length="212" mass="24598">MPEANTPVLVAVLNNHADWQRIQQEHWYRVPLAHAPRRMAAGILAWYQTKAFGAEGGQIRWYAPIEHVGQATRSQLIPEQPEHPRAHEHYWRLEVGALQTLPQPILAQRFRRITFISTNWQQLIHAKQISDLWLGDSLLEQLSQQLLSEGMNVVRRRLHDGNTPPQGTFVLIPLLNQIEVNIGEQRLRLDHDDLIWDFSGCLMNIRALQQRN</sequence>
<dbReference type="Proteomes" id="UP001428290">
    <property type="component" value="Unassembled WGS sequence"/>
</dbReference>
<comment type="caution">
    <text evidence="1">The sequence shown here is derived from an EMBL/GenBank/DDBJ whole genome shotgun (WGS) entry which is preliminary data.</text>
</comment>
<evidence type="ECO:0000313" key="2">
    <source>
        <dbReference type="Proteomes" id="UP001428290"/>
    </source>
</evidence>
<keyword evidence="2" id="KW-1185">Reference proteome</keyword>
<accession>A0ABP9X251</accession>
<protein>
    <submittedName>
        <fullName evidence="1">Uncharacterized protein</fullName>
    </submittedName>
</protein>
<reference evidence="1 2" key="1">
    <citation type="submission" date="2024-02" db="EMBL/GenBank/DDBJ databases">
        <title>Herpetosiphon gulosus NBRC 112829.</title>
        <authorList>
            <person name="Ichikawa N."/>
            <person name="Katano-Makiyama Y."/>
            <person name="Hidaka K."/>
        </authorList>
    </citation>
    <scope>NUCLEOTIDE SEQUENCE [LARGE SCALE GENOMIC DNA]</scope>
    <source>
        <strain evidence="1 2">NBRC 112829</strain>
    </source>
</reference>
<organism evidence="1 2">
    <name type="scientific">Herpetosiphon gulosus</name>
    <dbReference type="NCBI Taxonomy" id="1973496"/>
    <lineage>
        <taxon>Bacteria</taxon>
        <taxon>Bacillati</taxon>
        <taxon>Chloroflexota</taxon>
        <taxon>Chloroflexia</taxon>
        <taxon>Herpetosiphonales</taxon>
        <taxon>Herpetosiphonaceae</taxon>
        <taxon>Herpetosiphon</taxon>
    </lineage>
</organism>